<evidence type="ECO:0000256" key="6">
    <source>
        <dbReference type="ARBA" id="ARBA00023295"/>
    </source>
</evidence>
<dbReference type="Pfam" id="PF14310">
    <property type="entry name" value="Fn3-like"/>
    <property type="match status" value="1"/>
</dbReference>
<keyword evidence="6" id="KW-0326">Glycosidase</keyword>
<evidence type="ECO:0000259" key="7">
    <source>
        <dbReference type="SMART" id="SM01217"/>
    </source>
</evidence>
<comment type="caution">
    <text evidence="8">The sequence shown here is derived from an EMBL/GenBank/DDBJ whole genome shotgun (WGS) entry which is preliminary data.</text>
</comment>
<dbReference type="PANTHER" id="PTHR30620">
    <property type="entry name" value="PERIPLASMIC BETA-GLUCOSIDASE-RELATED"/>
    <property type="match status" value="1"/>
</dbReference>
<dbReference type="InterPro" id="IPR036881">
    <property type="entry name" value="Glyco_hydro_3_C_sf"/>
</dbReference>
<evidence type="ECO:0000256" key="5">
    <source>
        <dbReference type="ARBA" id="ARBA00022801"/>
    </source>
</evidence>
<dbReference type="InterPro" id="IPR026891">
    <property type="entry name" value="Fn3-like"/>
</dbReference>
<name>A0A316TNQ0_9BACT</name>
<comment type="similarity">
    <text evidence="2">Belongs to the glycosyl hydrolase 3 family.</text>
</comment>
<reference evidence="8 9" key="1">
    <citation type="submission" date="2018-05" db="EMBL/GenBank/DDBJ databases">
        <title>Rhodohalobacter halophilus gen. nov., sp. nov., a moderately halophilic member of the family Balneolaceae.</title>
        <authorList>
            <person name="Liu Z.-W."/>
        </authorList>
    </citation>
    <scope>NUCLEOTIDE SEQUENCE [LARGE SCALE GENOMIC DNA]</scope>
    <source>
        <strain evidence="8 9">8A47</strain>
    </source>
</reference>
<dbReference type="Gene3D" id="3.40.50.1700">
    <property type="entry name" value="Glycoside hydrolase family 3 C-terminal domain"/>
    <property type="match status" value="1"/>
</dbReference>
<dbReference type="SMART" id="SM01217">
    <property type="entry name" value="Fn3_like"/>
    <property type="match status" value="1"/>
</dbReference>
<dbReference type="InterPro" id="IPR002772">
    <property type="entry name" value="Glyco_hydro_3_C"/>
</dbReference>
<keyword evidence="5" id="KW-0378">Hydrolase</keyword>
<dbReference type="Pfam" id="PF01915">
    <property type="entry name" value="Glyco_hydro_3_C"/>
    <property type="match status" value="1"/>
</dbReference>
<comment type="catalytic activity">
    <reaction evidence="1">
        <text>Hydrolysis of terminal, non-reducing beta-D-glucosyl residues with release of beta-D-glucose.</text>
        <dbReference type="EC" id="3.2.1.21"/>
    </reaction>
</comment>
<dbReference type="RefSeq" id="WP_109647020.1">
    <property type="nucleotide sequence ID" value="NZ_QGGB01000007.1"/>
</dbReference>
<dbReference type="Gene3D" id="2.60.40.10">
    <property type="entry name" value="Immunoglobulins"/>
    <property type="match status" value="1"/>
</dbReference>
<organism evidence="8 9">
    <name type="scientific">Rhodohalobacter mucosus</name>
    <dbReference type="NCBI Taxonomy" id="2079485"/>
    <lineage>
        <taxon>Bacteria</taxon>
        <taxon>Pseudomonadati</taxon>
        <taxon>Balneolota</taxon>
        <taxon>Balneolia</taxon>
        <taxon>Balneolales</taxon>
        <taxon>Balneolaceae</taxon>
        <taxon>Rhodohalobacter</taxon>
    </lineage>
</organism>
<sequence length="741" mass="82426">MIAQALYKNPDAPIDERVEDLLQRMTLYEKIGQMTQLDITLINKTGNQRNVELVEEKAVELIRDHHIGSFLNGEAVAPDQWYEFMNRLTRIAVKESRLEIPIIYGIDHMHGASYLSGSTIFPHNINLGATFDESHSFETARITAIESADLGHHWTFAPVLDLGLNPYWPRFWETYGEDPHLASVMGAAYVRGYQNNEDIAPYRTAATSKHFLAYSNPASGWDRSPVQVSMQMIHEMHRPSFQAAINAGLKTVMLNSGEINGVPVHASKEIVTGLLREKMGFDGVVVTDWDDIGKLVDFHKVAEDYQEATYMAIEAGIDMNMTPTTLEFNKALLSLVKDGRISKKRINESVRRILKLKFDLGLFEHPYPRNDRMNRIGMESHRQKALRAAEESLVVLKNDGNVLPLKNPDNILLFGPCAKSKRNLAGGWTIGWQGGSEDQYPEGMNTLCDALQKKYPNASIHYADSIPVDGTPTEQKTFLESTSSADLLIYAAGEEPYTEFVGNVTDLRLPGRQLDEIALLNRSASPTVLIMIAGRPRIITDIIKETDAFIFAGLPGFEGADAIANLLSGTTVPSGKLPFSYPQHTGHFVNYHHKPSAVYFFNRDQANVIIQDSNATTSLFEFGDGLSYTTFEYDNLVLSATEITAGKVLTASVTITNTGDVTGKESVLWFISDLAGRITRPVKILKHFEKVELAPGEKATLTFEIQPEKILSYPDSKGIPILEPGRFTVNAGPLTETFILK</sequence>
<dbReference type="FunFam" id="3.20.20.300:FF:000007">
    <property type="entry name" value="Lysosomal beta glucosidase"/>
    <property type="match status" value="1"/>
</dbReference>
<dbReference type="PRINTS" id="PR00133">
    <property type="entry name" value="GLHYDRLASE3"/>
</dbReference>
<evidence type="ECO:0000256" key="2">
    <source>
        <dbReference type="ARBA" id="ARBA00005336"/>
    </source>
</evidence>
<dbReference type="EMBL" id="QGGB01000007">
    <property type="protein sequence ID" value="PWN06227.1"/>
    <property type="molecule type" value="Genomic_DNA"/>
</dbReference>
<keyword evidence="4" id="KW-0732">Signal</keyword>
<dbReference type="InterPro" id="IPR051915">
    <property type="entry name" value="Cellulose_Degrad_GH3"/>
</dbReference>
<dbReference type="OrthoDB" id="9805821at2"/>
<accession>A0A316TNQ0</accession>
<evidence type="ECO:0000256" key="4">
    <source>
        <dbReference type="ARBA" id="ARBA00022729"/>
    </source>
</evidence>
<keyword evidence="9" id="KW-1185">Reference proteome</keyword>
<dbReference type="InterPro" id="IPR036962">
    <property type="entry name" value="Glyco_hydro_3_N_sf"/>
</dbReference>
<gene>
    <name evidence="8" type="ORF">DDZ15_10375</name>
</gene>
<dbReference type="Proteomes" id="UP000245533">
    <property type="component" value="Unassembled WGS sequence"/>
</dbReference>
<dbReference type="PANTHER" id="PTHR30620:SF16">
    <property type="entry name" value="LYSOSOMAL BETA GLUCOSIDASE"/>
    <property type="match status" value="1"/>
</dbReference>
<dbReference type="InterPro" id="IPR001764">
    <property type="entry name" value="Glyco_hydro_3_N"/>
</dbReference>
<proteinExistence type="inferred from homology"/>
<dbReference type="EC" id="3.2.1.21" evidence="3"/>
<dbReference type="AlphaFoldDB" id="A0A316TNQ0"/>
<feature type="domain" description="Fibronectin type III-like" evidence="7">
    <location>
        <begin position="665"/>
        <end position="735"/>
    </location>
</feature>
<dbReference type="InterPro" id="IPR013783">
    <property type="entry name" value="Ig-like_fold"/>
</dbReference>
<evidence type="ECO:0000313" key="9">
    <source>
        <dbReference type="Proteomes" id="UP000245533"/>
    </source>
</evidence>
<dbReference type="GO" id="GO:0008422">
    <property type="term" value="F:beta-glucosidase activity"/>
    <property type="evidence" value="ECO:0007669"/>
    <property type="project" value="UniProtKB-EC"/>
</dbReference>
<dbReference type="SUPFAM" id="SSF51445">
    <property type="entry name" value="(Trans)glycosidases"/>
    <property type="match status" value="1"/>
</dbReference>
<dbReference type="InterPro" id="IPR017853">
    <property type="entry name" value="GH"/>
</dbReference>
<dbReference type="Gene3D" id="3.20.20.300">
    <property type="entry name" value="Glycoside hydrolase, family 3, N-terminal domain"/>
    <property type="match status" value="1"/>
</dbReference>
<protein>
    <recommendedName>
        <fullName evidence="3">beta-glucosidase</fullName>
        <ecNumber evidence="3">3.2.1.21</ecNumber>
    </recommendedName>
</protein>
<dbReference type="SUPFAM" id="SSF52279">
    <property type="entry name" value="Beta-D-glucan exohydrolase, C-terminal domain"/>
    <property type="match status" value="1"/>
</dbReference>
<dbReference type="Pfam" id="PF00933">
    <property type="entry name" value="Glyco_hydro_3"/>
    <property type="match status" value="1"/>
</dbReference>
<evidence type="ECO:0000256" key="3">
    <source>
        <dbReference type="ARBA" id="ARBA00012744"/>
    </source>
</evidence>
<dbReference type="GO" id="GO:0009251">
    <property type="term" value="P:glucan catabolic process"/>
    <property type="evidence" value="ECO:0007669"/>
    <property type="project" value="TreeGrafter"/>
</dbReference>
<evidence type="ECO:0000313" key="8">
    <source>
        <dbReference type="EMBL" id="PWN06227.1"/>
    </source>
</evidence>
<evidence type="ECO:0000256" key="1">
    <source>
        <dbReference type="ARBA" id="ARBA00000448"/>
    </source>
</evidence>